<sequence>MGGLLMNQNYNNNEYQVIDNGGRGYQPRYPLAQAPGSEFPQMNYKDWMDRYTGEEQAGGLIRAEIDANTALTATFGVAWAVLGVSNPVGSAVAGILNVVTPIIFNQVDPNSPLKVWESMIGYAQALIKKELTETVRNLALDHIDRINDYQIDYKNKAKIWETNPTPGNTSQLLDAFRNLKRSCQDAMPHLDTRGYETILLPLYAQAANIHLIVLRDGLMHGRSWGMTNEEYEDLYSGFFGFTNRIATYTNYCTNTFNQGTTMNYVADMEDCTKYPWIRYNQDEFYNGFFGPENSCKQAPLTNEYTQSQNGFNQPFAGNARYSTGEYKDVEAWNLRNEFISSMTIQVLDTVALWPTYDPKVYTAAVKTEFTREIYTSIRGTTYRSDPAQNTMSAIDARMIRPPHLFEWPQTMTFFFENVNVRYTWVGNSWTKGQALIGLKTESTRTLDTNIITALQGVTDEGYYIPLDVSTRQKDITRIRTKQWFEPREFGFYRSGDELALALGTIQEDLPGYSVYLVNDYIYTPSIRQNTFPPIEVPEGTPPPSHRLSWFKFEPVRYNGSAVAFVDPKQIGATIFGWTHTSVDPNNTIDATKITQIPAVKAFMTEGIVIKGPGSTGGDLVKLSRGNVLHVDVNMPADPLGNLAGFRIRIRYAASSQPVRLGVNFDSMYGGGVQAYTLPATYSGGDLTYGTFKYQETLLIRSRPQAYRGTVVLNNLGSTVGGDEVIIIDKIEFIPIQGSLEVYEAEQNLEKARKAVNALFTSDAKNALQLNITDYAVDQAANLVECVSDEICPQEKMILLDQVKFAKRLSQARNLLNYGDFESPDWSGENGWKTSNHVHVAADNPIFKGRYLHMPGATDSQFSDTVYPTYMYQKVDESKLQPYTRYLVRGFVGNSKDLELFVERYGKDVHVEMDVPNDIRYTMPTNTCGGFDRCGQQPYQITLTHTCTCKDPSQMNPMGKRPHKSCGCKDPHVFSYHIDTGSLDLTENLGLWFALKVASPDGVANIDNLEIIEAQPLTGEALARVKKREHKWKEEMAQRRLQTEKAVQAAQVVIRSLFTSPQQDRLKFNTVFSNILNADVLVQKIPYGYHSFLNGALPAVPGMNFEIVQQFSSLIGIAGGLYSLRNLMRNGTFSSGAASWHVTDGVKVQPEGNTSVLVISNWDDKGFQNVRIDPDRGYVLRVTARKEGAGEGYVVMSDCDNGIEKLTFTSCDSEGTSTQTMMADTGSMPCKNAKWGEEITSAPMMPMGYVTKTAEFYPDTDRIRIEIGETEGTFKVESVELICMELMDDPLYDVTGNMEGGMAY</sequence>
<feature type="domain" description="Cry1Ac-like" evidence="10">
    <location>
        <begin position="1132"/>
        <end position="1209"/>
    </location>
</feature>
<dbReference type="GO" id="GO:0090729">
    <property type="term" value="F:toxin activity"/>
    <property type="evidence" value="ECO:0007669"/>
    <property type="project" value="UniProtKB-KW"/>
</dbReference>
<dbReference type="EMBL" id="KX870196">
    <property type="protein sequence ID" value="ATG85668.1"/>
    <property type="molecule type" value="Genomic_DNA"/>
</dbReference>
<dbReference type="InterPro" id="IPR001178">
    <property type="entry name" value="Pest_cryst_dom_II"/>
</dbReference>
<evidence type="ECO:0000313" key="11">
    <source>
        <dbReference type="EMBL" id="ATG85668.1"/>
    </source>
</evidence>
<keyword evidence="2" id="KW-0800">Toxin</keyword>
<dbReference type="Pfam" id="PF00555">
    <property type="entry name" value="Endotoxin_M"/>
    <property type="match status" value="1"/>
</dbReference>
<organism evidence="11">
    <name type="scientific">Bacillus thuringiensis</name>
    <dbReference type="NCBI Taxonomy" id="1428"/>
    <lineage>
        <taxon>Bacteria</taxon>
        <taxon>Bacillati</taxon>
        <taxon>Bacillota</taxon>
        <taxon>Bacilli</taxon>
        <taxon>Bacillales</taxon>
        <taxon>Bacillaceae</taxon>
        <taxon>Bacillus</taxon>
        <taxon>Bacillus cereus group</taxon>
    </lineage>
</organism>
<protein>
    <recommendedName>
        <fullName evidence="5">Crystaline entomocidal protoxin</fullName>
    </recommendedName>
</protein>
<name>A0A7G0XQI6_BACTU</name>
<dbReference type="InterPro" id="IPR048645">
    <property type="entry name" value="Cry1Ac-like_dom-VII"/>
</dbReference>
<dbReference type="InterPro" id="IPR036716">
    <property type="entry name" value="Pest_crys_N_sf"/>
</dbReference>
<feature type="domain" description="Pesticidal crystal protein" evidence="8">
    <location>
        <begin position="88"/>
        <end position="285"/>
    </location>
</feature>
<keyword evidence="3" id="KW-0749">Sporulation</keyword>
<proteinExistence type="inferred from homology"/>
<dbReference type="GO" id="GO:0005102">
    <property type="term" value="F:signaling receptor binding"/>
    <property type="evidence" value="ECO:0007669"/>
    <property type="project" value="InterPro"/>
</dbReference>
<dbReference type="Gene3D" id="1.20.190.10">
    <property type="entry name" value="Pesticidal crystal protein, N-terminal domain"/>
    <property type="match status" value="1"/>
</dbReference>
<evidence type="ECO:0000256" key="1">
    <source>
        <dbReference type="ARBA" id="ARBA00007819"/>
    </source>
</evidence>
<dbReference type="GO" id="GO:0001907">
    <property type="term" value="P:symbiont-mediated killing of host cell"/>
    <property type="evidence" value="ECO:0007669"/>
    <property type="project" value="InterPro"/>
</dbReference>
<feature type="domain" description="Pesticidal crystal protein Cry" evidence="9">
    <location>
        <begin position="816"/>
        <end position="1012"/>
    </location>
</feature>
<dbReference type="Pfam" id="PF03944">
    <property type="entry name" value="Endotoxin_C"/>
    <property type="match status" value="1"/>
</dbReference>
<dbReference type="GO" id="GO:0030435">
    <property type="term" value="P:sporulation resulting in formation of a cellular spore"/>
    <property type="evidence" value="ECO:0007669"/>
    <property type="project" value="UniProtKB-KW"/>
</dbReference>
<dbReference type="Pfam" id="PF17997">
    <property type="entry name" value="Cry1Ac_D5"/>
    <property type="match status" value="1"/>
</dbReference>
<evidence type="ECO:0000259" key="7">
    <source>
        <dbReference type="Pfam" id="PF03944"/>
    </source>
</evidence>
<dbReference type="CDD" id="cd04085">
    <property type="entry name" value="delta_endotoxin_C"/>
    <property type="match status" value="1"/>
</dbReference>
<dbReference type="Pfam" id="PF03945">
    <property type="entry name" value="Endotoxin_N"/>
    <property type="match status" value="1"/>
</dbReference>
<evidence type="ECO:0000256" key="2">
    <source>
        <dbReference type="ARBA" id="ARBA00022656"/>
    </source>
</evidence>
<reference evidence="11" key="1">
    <citation type="submission" date="2016-09" db="EMBL/GenBank/DDBJ databases">
        <title>Novel crystal protein genes from Bacillus thuringiensis strain.</title>
        <authorList>
            <person name="Geng C."/>
            <person name="Peng D."/>
            <person name="Ruan L."/>
            <person name="Sun M."/>
        </authorList>
    </citation>
    <scope>NUCLEOTIDE SEQUENCE</scope>
    <source>
        <strain evidence="11">CXP06</strain>
    </source>
</reference>
<evidence type="ECO:0000259" key="8">
    <source>
        <dbReference type="Pfam" id="PF03945"/>
    </source>
</evidence>
<feature type="domain" description="Pesticidal crystal protein" evidence="7">
    <location>
        <begin position="593"/>
        <end position="735"/>
    </location>
</feature>
<feature type="domain" description="Pesticidal crystal protein" evidence="6">
    <location>
        <begin position="365"/>
        <end position="583"/>
    </location>
</feature>
<dbReference type="InterPro" id="IPR041587">
    <property type="entry name" value="Cry_V"/>
</dbReference>
<keyword evidence="4" id="KW-0843">Virulence</keyword>
<dbReference type="PANTHER" id="PTHR37003">
    <property type="entry name" value="ENDOTOXIN_N DOMAIN-CONTAINING PROTEIN-RELATED"/>
    <property type="match status" value="1"/>
</dbReference>
<evidence type="ECO:0000259" key="9">
    <source>
        <dbReference type="Pfam" id="PF17997"/>
    </source>
</evidence>
<dbReference type="InterPro" id="IPR005639">
    <property type="entry name" value="Pest_crys_dom_I"/>
</dbReference>
<dbReference type="InterPro" id="IPR038979">
    <property type="entry name" value="Pest_crys"/>
</dbReference>
<evidence type="ECO:0000256" key="4">
    <source>
        <dbReference type="ARBA" id="ARBA00023026"/>
    </source>
</evidence>
<dbReference type="SUPFAM" id="SSF51096">
    <property type="entry name" value="delta-Endotoxin (insectocide), middle domain"/>
    <property type="match status" value="1"/>
</dbReference>
<dbReference type="InterPro" id="IPR008979">
    <property type="entry name" value="Galactose-bd-like_sf"/>
</dbReference>
<dbReference type="InterPro" id="IPR005638">
    <property type="entry name" value="Pest_crys_dom-III"/>
</dbReference>
<dbReference type="SUPFAM" id="SSF49785">
    <property type="entry name" value="Galactose-binding domain-like"/>
    <property type="match status" value="1"/>
</dbReference>
<accession>A0A7G0XQI6</accession>
<dbReference type="Gene3D" id="2.60.120.260">
    <property type="entry name" value="Galactose-binding domain-like"/>
    <property type="match status" value="1"/>
</dbReference>
<evidence type="ECO:0000256" key="5">
    <source>
        <dbReference type="ARBA" id="ARBA00029653"/>
    </source>
</evidence>
<dbReference type="SUPFAM" id="SSF56849">
    <property type="entry name" value="delta-Endotoxin (insectocide), N-terminal domain"/>
    <property type="match status" value="1"/>
</dbReference>
<dbReference type="Gene3D" id="2.100.10.10">
    <property type="entry name" value="Pesticidal crystal protein, central domain"/>
    <property type="match status" value="1"/>
</dbReference>
<comment type="similarity">
    <text evidence="1">Belongs to the delta endotoxin family.</text>
</comment>
<dbReference type="Pfam" id="PF21463">
    <property type="entry name" value="Cry1Ac_dom-VII"/>
    <property type="match status" value="1"/>
</dbReference>
<evidence type="ECO:0000256" key="3">
    <source>
        <dbReference type="ARBA" id="ARBA00022969"/>
    </source>
</evidence>
<dbReference type="PANTHER" id="PTHR37003:SF2">
    <property type="entry name" value="PESTICIDAL CRYSTAL PROTEIN N-TERMINAL DOMAIN-CONTAINING PROTEIN"/>
    <property type="match status" value="1"/>
</dbReference>
<dbReference type="InterPro" id="IPR036399">
    <property type="entry name" value="Pest_cryst_cen_dom_sf"/>
</dbReference>
<evidence type="ECO:0000259" key="10">
    <source>
        <dbReference type="Pfam" id="PF21463"/>
    </source>
</evidence>
<evidence type="ECO:0000259" key="6">
    <source>
        <dbReference type="Pfam" id="PF00555"/>
    </source>
</evidence>